<keyword evidence="5" id="KW-1185">Reference proteome</keyword>
<dbReference type="RefSeq" id="WP_128220033.1">
    <property type="nucleotide sequence ID" value="NZ_CP034929.1"/>
</dbReference>
<evidence type="ECO:0000256" key="1">
    <source>
        <dbReference type="SAM" id="Coils"/>
    </source>
</evidence>
<feature type="domain" description="ARB-07466-like C-terminal" evidence="3">
    <location>
        <begin position="229"/>
        <end position="324"/>
    </location>
</feature>
<comment type="caution">
    <text evidence="4">The sequence shown here is derived from an EMBL/GenBank/DDBJ whole genome shotgun (WGS) entry which is preliminary data.</text>
</comment>
<name>A0ABW1QX96_9ACTN</name>
<organism evidence="4 5">
    <name type="scientific">Nocardioides yefusunii</name>
    <dbReference type="NCBI Taxonomy" id="2500546"/>
    <lineage>
        <taxon>Bacteria</taxon>
        <taxon>Bacillati</taxon>
        <taxon>Actinomycetota</taxon>
        <taxon>Actinomycetes</taxon>
        <taxon>Propionibacteriales</taxon>
        <taxon>Nocardioidaceae</taxon>
        <taxon>Nocardioides</taxon>
    </lineage>
</organism>
<dbReference type="Proteomes" id="UP001596098">
    <property type="component" value="Unassembled WGS sequence"/>
</dbReference>
<feature type="region of interest" description="Disordered" evidence="2">
    <location>
        <begin position="45"/>
        <end position="78"/>
    </location>
</feature>
<sequence length="332" mass="34630">MAHHRHQRDANARKLPRAAAVMAPVAVLATVSAVTLGLLGHEVPTADAPAAGAPSSAVDVDLTHRESVSRSSDRTADAEQLALQGEARAAAAAELKAEQKAEAKKKRKAEKKAAARAAAKKEAAATAAAVAAAKEKRWATTDLNLWSSAAADADNLGILGEGTAVLVTGRTENGRTEVVRKGKARWVTSGHLVAEKPVAPKVAEKKAGNAAAGGTVGTSCSNGTSIPAGLDPSLSKVHAAVCARWPQITDYGTTRTDGEHGQGRAVDVMVSGPVGWEIADHLRAHASELGIEYLIYEQKIWSVERGGEGWRAMSDRGSATANHFDHVHVTVW</sequence>
<proteinExistence type="predicted"/>
<protein>
    <recommendedName>
        <fullName evidence="3">ARB-07466-like C-terminal domain-containing protein</fullName>
    </recommendedName>
</protein>
<dbReference type="InterPro" id="IPR058593">
    <property type="entry name" value="ARB_07466-like_C"/>
</dbReference>
<feature type="compositionally biased region" description="Low complexity" evidence="2">
    <location>
        <begin position="45"/>
        <end position="60"/>
    </location>
</feature>
<dbReference type="Pfam" id="PF26571">
    <property type="entry name" value="VldE"/>
    <property type="match status" value="1"/>
</dbReference>
<evidence type="ECO:0000259" key="3">
    <source>
        <dbReference type="Pfam" id="PF26571"/>
    </source>
</evidence>
<gene>
    <name evidence="4" type="ORF">ACFPWU_08360</name>
</gene>
<evidence type="ECO:0000313" key="5">
    <source>
        <dbReference type="Proteomes" id="UP001596098"/>
    </source>
</evidence>
<evidence type="ECO:0000313" key="4">
    <source>
        <dbReference type="EMBL" id="MFC6153673.1"/>
    </source>
</evidence>
<keyword evidence="1" id="KW-0175">Coiled coil</keyword>
<accession>A0ABW1QX96</accession>
<feature type="coiled-coil region" evidence="1">
    <location>
        <begin position="92"/>
        <end position="120"/>
    </location>
</feature>
<reference evidence="5" key="1">
    <citation type="journal article" date="2019" name="Int. J. Syst. Evol. Microbiol.">
        <title>The Global Catalogue of Microorganisms (GCM) 10K type strain sequencing project: providing services to taxonomists for standard genome sequencing and annotation.</title>
        <authorList>
            <consortium name="The Broad Institute Genomics Platform"/>
            <consortium name="The Broad Institute Genome Sequencing Center for Infectious Disease"/>
            <person name="Wu L."/>
            <person name="Ma J."/>
        </authorList>
    </citation>
    <scope>NUCLEOTIDE SEQUENCE [LARGE SCALE GENOMIC DNA]</scope>
    <source>
        <strain evidence="5">DFY28</strain>
    </source>
</reference>
<evidence type="ECO:0000256" key="2">
    <source>
        <dbReference type="SAM" id="MobiDB-lite"/>
    </source>
</evidence>
<dbReference type="EMBL" id="JBHSQI010000004">
    <property type="protein sequence ID" value="MFC6153673.1"/>
    <property type="molecule type" value="Genomic_DNA"/>
</dbReference>
<feature type="compositionally biased region" description="Basic and acidic residues" evidence="2">
    <location>
        <begin position="61"/>
        <end position="77"/>
    </location>
</feature>